<sequence length="75" mass="7877">EKGRREKRRFIVVRSLPSFVPSLLPSLAAVPPPSATLGKSSSHGIGSEAISVSSSVASTVYNANLLSLLESEINL</sequence>
<reference evidence="1" key="1">
    <citation type="submission" date="2023-03" db="UniProtKB">
        <authorList>
            <consortium name="EnsemblPlants"/>
        </authorList>
    </citation>
    <scope>IDENTIFICATION</scope>
</reference>
<organism evidence="1">
    <name type="scientific">Cucumis melo</name>
    <name type="common">Muskmelon</name>
    <dbReference type="NCBI Taxonomy" id="3656"/>
    <lineage>
        <taxon>Eukaryota</taxon>
        <taxon>Viridiplantae</taxon>
        <taxon>Streptophyta</taxon>
        <taxon>Embryophyta</taxon>
        <taxon>Tracheophyta</taxon>
        <taxon>Spermatophyta</taxon>
        <taxon>Magnoliopsida</taxon>
        <taxon>eudicotyledons</taxon>
        <taxon>Gunneridae</taxon>
        <taxon>Pentapetalae</taxon>
        <taxon>rosids</taxon>
        <taxon>fabids</taxon>
        <taxon>Cucurbitales</taxon>
        <taxon>Cucurbitaceae</taxon>
        <taxon>Benincaseae</taxon>
        <taxon>Cucumis</taxon>
    </lineage>
</organism>
<name>A0A9I9EE42_CUCME</name>
<protein>
    <submittedName>
        <fullName evidence="1">Uncharacterized protein</fullName>
    </submittedName>
</protein>
<dbReference type="Gramene" id="MELO3C032270.2.1">
    <property type="protein sequence ID" value="MELO3C032270.2.1"/>
    <property type="gene ID" value="MELO3C032270.2"/>
</dbReference>
<proteinExistence type="predicted"/>
<dbReference type="AlphaFoldDB" id="A0A9I9EE42"/>
<accession>A0A9I9EE42</accession>
<evidence type="ECO:0000313" key="1">
    <source>
        <dbReference type="EnsemblPlants" id="MELO3C032270.2.1"/>
    </source>
</evidence>
<dbReference type="EnsemblPlants" id="MELO3C032270.2.1">
    <property type="protein sequence ID" value="MELO3C032270.2.1"/>
    <property type="gene ID" value="MELO3C032270.2"/>
</dbReference>